<name>B0DNG9_LACBS</name>
<dbReference type="HOGENOM" id="CLU_003703_13_0_1"/>
<keyword evidence="2" id="KW-0472">Membrane</keyword>
<keyword evidence="2" id="KW-1133">Transmembrane helix</keyword>
<accession>B0DNG9</accession>
<dbReference type="KEGG" id="lbc:LACBIDRAFT_331097"/>
<feature type="compositionally biased region" description="Basic and acidic residues" evidence="1">
    <location>
        <begin position="208"/>
        <end position="217"/>
    </location>
</feature>
<sequence>MGNRLVTNIFTPLNKWVEEYFKLHSTRPDSIAYLNKTSIDLKFQDYAKSGDPSLLCLAAFIFFSYLAVGISFNISFVNRKDDDSNTEPQASTKCPRTHSGFRAARPQRHETTITASSSSSSADPQRSATKRTHPGFRVAHPRAPESIASAVSSSISSSSRVTTLAVGPTGRRKGKHKDRNRTSAVAELGLTISPSPPTLLEDISCNDDQPHNERELQDEPSPTPIIHTKPKRKRNNNAKTKLLEWLSIRDTTLDEILWHDGLGDFLGRQNCVSCNEEIGRFKCKDCSGGCQLRCRTCIIKCHQDAPLHRIEQWTGQFFDKDSLKNLGLRVQLGHGGSPCPCPSPGPPNFMVFDTSGIHTVNIDYCECLKDDALDRRTQLLRQGWFPATFTRPNTAFTFDCLDTFHEHTLQGKGNLYDYYHHLLRKTDNANLSNTIYRYKEIHRVFRIWRNLMALKRAGRGHDPAGVGATSPGSLTVECPACPHPNRNLPDNWEQAGALMFLYILYISVDANFKLKGKDRGLKDVELMPGWGPFVEETKYQAFIANYVDEPEINTCESEHDAIVRAQTRCTPGYAVSGTGIVICSRHALVRRNGTGDLQKGEKYCNMDYLIFSALVGICLPWIFITYDIGCQWSINFRSRMSDFPEHMRIEPGTKVDVGIPSWHINGHGANCRKKFCLGFMKGAGRTCGEEVEITWSHTNPLAPSVREMAPAARHDTLNDHWNGWNFRKVVGFRKQFARRFEEAVLMSAKHKDTFEKFSSTFPSETIEKWEHMVERWEANPKAPNPYEEPEKTTTFQDVRLDLTRQETLLLASGRAPRHKVTMMGFFSMGFEIEDQQFVLSSELARSKGKKTSKQLADLEDKRSSLIRQIQIWWPIQLAYTPYVATLLPLVHSVDEPGAQYTHPELATLFFPSSLPPEIRRHPDMKEIYDTERRLREPQADDALADVRRLRRIIQGLWQFKKLNVSGTGNKPNTRMLDLYKRVEYKLQRAANRYHIAYTALMALDPNGLWRDRLKELKPTDIRGPGRDPDHPEDAKYSNGRFVTSWIWLVPRSPRECGDDQTEAEFNDSMLAEWAQTRARMCRWDEESLIVQEEMRRVLAFFEWKSVWWLEQGNRRQQLEQSIESGVTAYAHKQANICLRMAARCAAYWLPIMKKHSIIPTWSGNYEGSKTGVGGDPTSDSDSDTDEEELDRADDKSDGGEVDVDDIFEFD</sequence>
<dbReference type="InterPro" id="IPR041457">
    <property type="entry name" value="CxC2_KDZ-assoc"/>
</dbReference>
<feature type="compositionally biased region" description="Acidic residues" evidence="1">
    <location>
        <begin position="1199"/>
        <end position="1210"/>
    </location>
</feature>
<gene>
    <name evidence="4" type="ORF">LACBIDRAFT_331097</name>
</gene>
<feature type="compositionally biased region" description="Acidic residues" evidence="1">
    <location>
        <begin position="1178"/>
        <end position="1191"/>
    </location>
</feature>
<evidence type="ECO:0000256" key="1">
    <source>
        <dbReference type="SAM" id="MobiDB-lite"/>
    </source>
</evidence>
<dbReference type="PANTHER" id="PTHR33104:SF2">
    <property type="entry name" value="CXC3 LIKE CYSTEINE CLUSTER DOMAIN-CONTAINING PROTEIN"/>
    <property type="match status" value="1"/>
</dbReference>
<evidence type="ECO:0000313" key="5">
    <source>
        <dbReference type="Proteomes" id="UP000001194"/>
    </source>
</evidence>
<dbReference type="Proteomes" id="UP000001194">
    <property type="component" value="Unassembled WGS sequence"/>
</dbReference>
<feature type="region of interest" description="Disordered" evidence="1">
    <location>
        <begin position="1165"/>
        <end position="1210"/>
    </location>
</feature>
<proteinExistence type="predicted"/>
<dbReference type="OrthoDB" id="2804062at2759"/>
<feature type="compositionally biased region" description="Basic residues" evidence="1">
    <location>
        <begin position="170"/>
        <end position="179"/>
    </location>
</feature>
<dbReference type="Pfam" id="PF18803">
    <property type="entry name" value="CxC2"/>
    <property type="match status" value="1"/>
</dbReference>
<dbReference type="GeneID" id="6081027"/>
<protein>
    <submittedName>
        <fullName evidence="4">Predicted protein</fullName>
    </submittedName>
</protein>
<evidence type="ECO:0000313" key="4">
    <source>
        <dbReference type="EMBL" id="EDR03867.1"/>
    </source>
</evidence>
<dbReference type="EMBL" id="DS547121">
    <property type="protein sequence ID" value="EDR03867.1"/>
    <property type="molecule type" value="Genomic_DNA"/>
</dbReference>
<keyword evidence="2" id="KW-0812">Transmembrane</keyword>
<dbReference type="AlphaFoldDB" id="B0DNG9"/>
<evidence type="ECO:0000256" key="2">
    <source>
        <dbReference type="SAM" id="Phobius"/>
    </source>
</evidence>
<dbReference type="PANTHER" id="PTHR33104">
    <property type="entry name" value="SI:DKEY-29D5.2"/>
    <property type="match status" value="1"/>
</dbReference>
<dbReference type="Pfam" id="PF18758">
    <property type="entry name" value="KDZ"/>
    <property type="match status" value="1"/>
</dbReference>
<dbReference type="InterPro" id="IPR040521">
    <property type="entry name" value="KDZ"/>
</dbReference>
<dbReference type="STRING" id="486041.B0DNG9"/>
<dbReference type="InParanoid" id="B0DNG9"/>
<organism evidence="5">
    <name type="scientific">Laccaria bicolor (strain S238N-H82 / ATCC MYA-4686)</name>
    <name type="common">Bicoloured deceiver</name>
    <name type="synonym">Laccaria laccata var. bicolor</name>
    <dbReference type="NCBI Taxonomy" id="486041"/>
    <lineage>
        <taxon>Eukaryota</taxon>
        <taxon>Fungi</taxon>
        <taxon>Dikarya</taxon>
        <taxon>Basidiomycota</taxon>
        <taxon>Agaricomycotina</taxon>
        <taxon>Agaricomycetes</taxon>
        <taxon>Agaricomycetidae</taxon>
        <taxon>Agaricales</taxon>
        <taxon>Agaricineae</taxon>
        <taxon>Hydnangiaceae</taxon>
        <taxon>Laccaria</taxon>
    </lineage>
</organism>
<feature type="domain" description="CxC2-like cysteine cluster KDZ transposase-associated" evidence="3">
    <location>
        <begin position="323"/>
        <end position="429"/>
    </location>
</feature>
<feature type="transmembrane region" description="Helical" evidence="2">
    <location>
        <begin position="608"/>
        <end position="626"/>
    </location>
</feature>
<reference evidence="4 5" key="1">
    <citation type="journal article" date="2008" name="Nature">
        <title>The genome of Laccaria bicolor provides insights into mycorrhizal symbiosis.</title>
        <authorList>
            <person name="Martin F."/>
            <person name="Aerts A."/>
            <person name="Ahren D."/>
            <person name="Brun A."/>
            <person name="Danchin E.G.J."/>
            <person name="Duchaussoy F."/>
            <person name="Gibon J."/>
            <person name="Kohler A."/>
            <person name="Lindquist E."/>
            <person name="Pereda V."/>
            <person name="Salamov A."/>
            <person name="Shapiro H.J."/>
            <person name="Wuyts J."/>
            <person name="Blaudez D."/>
            <person name="Buee M."/>
            <person name="Brokstein P."/>
            <person name="Canbaeck B."/>
            <person name="Cohen D."/>
            <person name="Courty P.E."/>
            <person name="Coutinho P.M."/>
            <person name="Delaruelle C."/>
            <person name="Detter J.C."/>
            <person name="Deveau A."/>
            <person name="DiFazio S."/>
            <person name="Duplessis S."/>
            <person name="Fraissinet-Tachet L."/>
            <person name="Lucic E."/>
            <person name="Frey-Klett P."/>
            <person name="Fourrey C."/>
            <person name="Feussner I."/>
            <person name="Gay G."/>
            <person name="Grimwood J."/>
            <person name="Hoegger P.J."/>
            <person name="Jain P."/>
            <person name="Kilaru S."/>
            <person name="Labbe J."/>
            <person name="Lin Y.C."/>
            <person name="Legue V."/>
            <person name="Le Tacon F."/>
            <person name="Marmeisse R."/>
            <person name="Melayah D."/>
            <person name="Montanini B."/>
            <person name="Muratet M."/>
            <person name="Nehls U."/>
            <person name="Niculita-Hirzel H."/>
            <person name="Oudot-Le Secq M.P."/>
            <person name="Peter M."/>
            <person name="Quesneville H."/>
            <person name="Rajashekar B."/>
            <person name="Reich M."/>
            <person name="Rouhier N."/>
            <person name="Schmutz J."/>
            <person name="Yin T."/>
            <person name="Chalot M."/>
            <person name="Henrissat B."/>
            <person name="Kuees U."/>
            <person name="Lucas S."/>
            <person name="Van de Peer Y."/>
            <person name="Podila G.K."/>
            <person name="Polle A."/>
            <person name="Pukkila P.J."/>
            <person name="Richardson P.M."/>
            <person name="Rouze P."/>
            <person name="Sanders I.R."/>
            <person name="Stajich J.E."/>
            <person name="Tunlid A."/>
            <person name="Tuskan G."/>
            <person name="Grigoriev I.V."/>
        </authorList>
    </citation>
    <scope>NUCLEOTIDE SEQUENCE [LARGE SCALE GENOMIC DNA]</scope>
    <source>
        <strain evidence="5">S238N-H82 / ATCC MYA-4686</strain>
    </source>
</reference>
<feature type="transmembrane region" description="Helical" evidence="2">
    <location>
        <begin position="54"/>
        <end position="76"/>
    </location>
</feature>
<feature type="region of interest" description="Disordered" evidence="1">
    <location>
        <begin position="159"/>
        <end position="181"/>
    </location>
</feature>
<evidence type="ECO:0000259" key="3">
    <source>
        <dbReference type="Pfam" id="PF18803"/>
    </source>
</evidence>
<keyword evidence="5" id="KW-1185">Reference proteome</keyword>
<feature type="region of interest" description="Disordered" evidence="1">
    <location>
        <begin position="81"/>
        <end position="139"/>
    </location>
</feature>
<dbReference type="RefSeq" id="XP_001885435.1">
    <property type="nucleotide sequence ID" value="XM_001885400.1"/>
</dbReference>
<feature type="region of interest" description="Disordered" evidence="1">
    <location>
        <begin position="206"/>
        <end position="234"/>
    </location>
</feature>